<dbReference type="SUPFAM" id="SSF103481">
    <property type="entry name" value="Multidrug resistance efflux transporter EmrE"/>
    <property type="match status" value="1"/>
</dbReference>
<reference evidence="2" key="1">
    <citation type="submission" date="2020-11" db="EMBL/GenBank/DDBJ databases">
        <authorList>
            <consortium name="DOE Joint Genome Institute"/>
            <person name="Ahrendt S."/>
            <person name="Riley R."/>
            <person name="Andreopoulos W."/>
            <person name="Labutti K."/>
            <person name="Pangilinan J."/>
            <person name="Ruiz-Duenas F.J."/>
            <person name="Barrasa J.M."/>
            <person name="Sanchez-Garcia M."/>
            <person name="Camarero S."/>
            <person name="Miyauchi S."/>
            <person name="Serrano A."/>
            <person name="Linde D."/>
            <person name="Babiker R."/>
            <person name="Drula E."/>
            <person name="Ayuso-Fernandez I."/>
            <person name="Pacheco R."/>
            <person name="Padilla G."/>
            <person name="Ferreira P."/>
            <person name="Barriuso J."/>
            <person name="Kellner H."/>
            <person name="Castanera R."/>
            <person name="Alfaro M."/>
            <person name="Ramirez L."/>
            <person name="Pisabarro A.G."/>
            <person name="Kuo A."/>
            <person name="Tritt A."/>
            <person name="Lipzen A."/>
            <person name="He G."/>
            <person name="Yan M."/>
            <person name="Ng V."/>
            <person name="Cullen D."/>
            <person name="Martin F."/>
            <person name="Rosso M.-N."/>
            <person name="Henrissat B."/>
            <person name="Hibbett D."/>
            <person name="Martinez A.T."/>
            <person name="Grigoriev I.V."/>
        </authorList>
    </citation>
    <scope>NUCLEOTIDE SEQUENCE</scope>
    <source>
        <strain evidence="2">MF-IS2</strain>
    </source>
</reference>
<keyword evidence="3" id="KW-1185">Reference proteome</keyword>
<feature type="transmembrane region" description="Helical" evidence="1">
    <location>
        <begin position="168"/>
        <end position="186"/>
    </location>
</feature>
<dbReference type="PANTHER" id="PTHR19346">
    <property type="entry name" value="SUGAR PHOSPHATE TRANSPORTER DOMAIN-CONTAINING PROTEIN"/>
    <property type="match status" value="1"/>
</dbReference>
<name>A0A9P5XN26_9AGAR</name>
<feature type="transmembrane region" description="Helical" evidence="1">
    <location>
        <begin position="375"/>
        <end position="395"/>
    </location>
</feature>
<protein>
    <recommendedName>
        <fullName evidence="4">EamA domain-containing protein</fullName>
    </recommendedName>
</protein>
<feature type="transmembrane region" description="Helical" evidence="1">
    <location>
        <begin position="319"/>
        <end position="341"/>
    </location>
</feature>
<dbReference type="OrthoDB" id="10062838at2759"/>
<keyword evidence="1" id="KW-1133">Transmembrane helix</keyword>
<dbReference type="AlphaFoldDB" id="A0A9P5XN26"/>
<feature type="transmembrane region" description="Helical" evidence="1">
    <location>
        <begin position="284"/>
        <end position="304"/>
    </location>
</feature>
<accession>A0A9P5XN26</accession>
<feature type="transmembrane region" description="Helical" evidence="1">
    <location>
        <begin position="50"/>
        <end position="73"/>
    </location>
</feature>
<organism evidence="2 3">
    <name type="scientific">Macrolepiota fuliginosa MF-IS2</name>
    <dbReference type="NCBI Taxonomy" id="1400762"/>
    <lineage>
        <taxon>Eukaryota</taxon>
        <taxon>Fungi</taxon>
        <taxon>Dikarya</taxon>
        <taxon>Basidiomycota</taxon>
        <taxon>Agaricomycotina</taxon>
        <taxon>Agaricomycetes</taxon>
        <taxon>Agaricomycetidae</taxon>
        <taxon>Agaricales</taxon>
        <taxon>Agaricineae</taxon>
        <taxon>Agaricaceae</taxon>
        <taxon>Macrolepiota</taxon>
    </lineage>
</organism>
<keyword evidence="1" id="KW-0812">Transmembrane</keyword>
<dbReference type="PANTHER" id="PTHR19346:SF4">
    <property type="entry name" value="SUGAR PHOSPHATE TRANSPORTER DOMAIN-CONTAINING PROTEIN"/>
    <property type="match status" value="1"/>
</dbReference>
<dbReference type="InterPro" id="IPR037185">
    <property type="entry name" value="EmrE-like"/>
</dbReference>
<feature type="transmembrane region" description="Helical" evidence="1">
    <location>
        <begin position="348"/>
        <end position="369"/>
    </location>
</feature>
<dbReference type="EMBL" id="MU151058">
    <property type="protein sequence ID" value="KAF9453838.1"/>
    <property type="molecule type" value="Genomic_DNA"/>
</dbReference>
<proteinExistence type="predicted"/>
<gene>
    <name evidence="2" type="ORF">P691DRAFT_812449</name>
</gene>
<feature type="transmembrane region" description="Helical" evidence="1">
    <location>
        <begin position="142"/>
        <end position="161"/>
    </location>
</feature>
<feature type="transmembrane region" description="Helical" evidence="1">
    <location>
        <begin position="113"/>
        <end position="136"/>
    </location>
</feature>
<evidence type="ECO:0000313" key="2">
    <source>
        <dbReference type="EMBL" id="KAF9453838.1"/>
    </source>
</evidence>
<dbReference type="InterPro" id="IPR026505">
    <property type="entry name" value="Solute_c_fam_35_mem_F3/F4"/>
</dbReference>
<comment type="caution">
    <text evidence="2">The sequence shown here is derived from an EMBL/GenBank/DDBJ whole genome shotgun (WGS) entry which is preliminary data.</text>
</comment>
<evidence type="ECO:0000256" key="1">
    <source>
        <dbReference type="SAM" id="Phobius"/>
    </source>
</evidence>
<sequence>MSTRIRSVSSAPRLGGKTGVFLFVAVLLAFVAESQLTQYVQTDLHYRQPFFIFYFVHSSLAIIFPLHLLYLAVTTKYTTIGLIRGLQLVITNHLSPNSRTGSQSFPKFKFSRLFIGLTAGITLPGLLWFAAISLAPVSDVTAIWNTNAIFAYLISVKLLGLKWEVRKIVAVVLATLGVVIVVYGGAASQDENGPQVHTASENRPTAPVLGDLLTLLASFGYGLYQVLYKIYAVAPSDPESRRNSAYQAIPEDDELAAEQEISAAAAALDDDVVYPPPFGLYPNLLTSLVGITTCLLLGLFLPVLHSTGLETFRWPSNNLTLISIVGIALTGVVFNSGLMILLGMWGPVITSVGNLLTIVLVLISDIIFGNGMNTLTIWSLVGCATIVFAFGVLAYDMFPNKSR</sequence>
<keyword evidence="1" id="KW-0472">Membrane</keyword>
<evidence type="ECO:0000313" key="3">
    <source>
        <dbReference type="Proteomes" id="UP000807342"/>
    </source>
</evidence>
<evidence type="ECO:0008006" key="4">
    <source>
        <dbReference type="Google" id="ProtNLM"/>
    </source>
</evidence>
<dbReference type="Proteomes" id="UP000807342">
    <property type="component" value="Unassembled WGS sequence"/>
</dbReference>